<sequence length="110" mass="11976">MFICYLYWATCLWSFSQKIFAVQRDAAAIYNRGAPPPPPTAVPPPPPPPMTGVMNMKPNITILDDGHLPGEPSSMTAAAATSQQQEYVDDGQKSAAQHARILFGKLKSLF</sequence>
<feature type="chain" id="PRO_5001726070" evidence="2">
    <location>
        <begin position="22"/>
        <end position="110"/>
    </location>
</feature>
<organism evidence="3">
    <name type="scientific">Lichtheimia ramosa</name>
    <dbReference type="NCBI Taxonomy" id="688394"/>
    <lineage>
        <taxon>Eukaryota</taxon>
        <taxon>Fungi</taxon>
        <taxon>Fungi incertae sedis</taxon>
        <taxon>Mucoromycota</taxon>
        <taxon>Mucoromycotina</taxon>
        <taxon>Mucoromycetes</taxon>
        <taxon>Mucorales</taxon>
        <taxon>Lichtheimiaceae</taxon>
        <taxon>Lichtheimia</taxon>
    </lineage>
</organism>
<protein>
    <submittedName>
        <fullName evidence="3">Uncharacterized protein</fullName>
    </submittedName>
</protein>
<evidence type="ECO:0000256" key="1">
    <source>
        <dbReference type="SAM" id="MobiDB-lite"/>
    </source>
</evidence>
<name>A0A077WCS5_9FUNG</name>
<dbReference type="EMBL" id="LK023316">
    <property type="protein sequence ID" value="CDS05230.1"/>
    <property type="molecule type" value="Genomic_DNA"/>
</dbReference>
<feature type="compositionally biased region" description="Pro residues" evidence="1">
    <location>
        <begin position="34"/>
        <end position="50"/>
    </location>
</feature>
<feature type="signal peptide" evidence="2">
    <location>
        <begin position="1"/>
        <end position="21"/>
    </location>
</feature>
<dbReference type="AlphaFoldDB" id="A0A077WCS5"/>
<reference evidence="3" key="1">
    <citation type="journal article" date="2014" name="Genome Announc.">
        <title>De novo whole-genome sequence and genome annotation of Lichtheimia ramosa.</title>
        <authorList>
            <person name="Linde J."/>
            <person name="Schwartze V."/>
            <person name="Binder U."/>
            <person name="Lass-Florl C."/>
            <person name="Voigt K."/>
            <person name="Horn F."/>
        </authorList>
    </citation>
    <scope>NUCLEOTIDE SEQUENCE</scope>
    <source>
        <strain evidence="3">JMRC FSU:6197</strain>
    </source>
</reference>
<gene>
    <name evidence="3" type="ORF">LRAMOSA07759</name>
</gene>
<keyword evidence="2" id="KW-0732">Signal</keyword>
<dbReference type="OrthoDB" id="2289866at2759"/>
<feature type="region of interest" description="Disordered" evidence="1">
    <location>
        <begin position="33"/>
        <end position="52"/>
    </location>
</feature>
<proteinExistence type="predicted"/>
<evidence type="ECO:0000256" key="2">
    <source>
        <dbReference type="SAM" id="SignalP"/>
    </source>
</evidence>
<accession>A0A077WCS5</accession>
<evidence type="ECO:0000313" key="3">
    <source>
        <dbReference type="EMBL" id="CDS05230.1"/>
    </source>
</evidence>